<dbReference type="PANTHER" id="PTHR34183:SF1">
    <property type="entry name" value="ENDOLYTIC PEPTIDOGLYCAN TRANSGLYCOSYLASE RLPA"/>
    <property type="match status" value="1"/>
</dbReference>
<accession>A0A6J5LEH9</accession>
<name>A0A6J5LEH9_9CAUD</name>
<sequence length="119" mass="12995">MKLFLAAMAMVFPLSAYSADMNGQYHGTASWYQKGTKTASGQKFNPHKYSVAHKNLPFGTMLRLTNIKTGATIDAVVNDRGPFKKGRELDVSRAGAISLGFFHSGTAKLLIEVLTDLKK</sequence>
<dbReference type="PANTHER" id="PTHR34183">
    <property type="entry name" value="ENDOLYTIC PEPTIDOGLYCAN TRANSGLYCOSYLASE RLPA"/>
    <property type="match status" value="1"/>
</dbReference>
<dbReference type="SUPFAM" id="SSF50685">
    <property type="entry name" value="Barwin-like endoglucanases"/>
    <property type="match status" value="1"/>
</dbReference>
<evidence type="ECO:0000259" key="1">
    <source>
        <dbReference type="Pfam" id="PF03330"/>
    </source>
</evidence>
<reference evidence="2" key="1">
    <citation type="submission" date="2020-04" db="EMBL/GenBank/DDBJ databases">
        <authorList>
            <person name="Chiriac C."/>
            <person name="Salcher M."/>
            <person name="Ghai R."/>
            <person name="Kavagutti S V."/>
        </authorList>
    </citation>
    <scope>NUCLEOTIDE SEQUENCE</scope>
</reference>
<feature type="domain" description="RlpA-like protein double-psi beta-barrel" evidence="1">
    <location>
        <begin position="26"/>
        <end position="109"/>
    </location>
</feature>
<proteinExistence type="inferred from homology"/>
<dbReference type="EMBL" id="LR796247">
    <property type="protein sequence ID" value="CAB4131596.1"/>
    <property type="molecule type" value="Genomic_DNA"/>
</dbReference>
<dbReference type="InterPro" id="IPR034718">
    <property type="entry name" value="RlpA"/>
</dbReference>
<dbReference type="GO" id="GO:0016829">
    <property type="term" value="F:lyase activity"/>
    <property type="evidence" value="ECO:0007669"/>
    <property type="project" value="InterPro"/>
</dbReference>
<dbReference type="InterPro" id="IPR036908">
    <property type="entry name" value="RlpA-like_sf"/>
</dbReference>
<gene>
    <name evidence="2" type="ORF">UFOVP132_165</name>
</gene>
<organism evidence="2">
    <name type="scientific">uncultured Caudovirales phage</name>
    <dbReference type="NCBI Taxonomy" id="2100421"/>
    <lineage>
        <taxon>Viruses</taxon>
        <taxon>Duplodnaviria</taxon>
        <taxon>Heunggongvirae</taxon>
        <taxon>Uroviricota</taxon>
        <taxon>Caudoviricetes</taxon>
        <taxon>Peduoviridae</taxon>
        <taxon>Maltschvirus</taxon>
        <taxon>Maltschvirus maltsch</taxon>
    </lineage>
</organism>
<dbReference type="Pfam" id="PF03330">
    <property type="entry name" value="DPBB_1"/>
    <property type="match status" value="1"/>
</dbReference>
<dbReference type="HAMAP" id="MF_02071">
    <property type="entry name" value="RlpA"/>
    <property type="match status" value="1"/>
</dbReference>
<dbReference type="Gene3D" id="2.40.40.10">
    <property type="entry name" value="RlpA-like domain"/>
    <property type="match status" value="1"/>
</dbReference>
<dbReference type="InterPro" id="IPR009009">
    <property type="entry name" value="RlpA-like_DPBB"/>
</dbReference>
<dbReference type="CDD" id="cd22268">
    <property type="entry name" value="DPBB_RlpA-like"/>
    <property type="match status" value="1"/>
</dbReference>
<protein>
    <submittedName>
        <fullName evidence="2">Endolytic peptidoglycan transglycosylase RlpA</fullName>
    </submittedName>
</protein>
<evidence type="ECO:0000313" key="2">
    <source>
        <dbReference type="EMBL" id="CAB4131596.1"/>
    </source>
</evidence>